<dbReference type="PANTHER" id="PTHR33938:SF7">
    <property type="entry name" value="CARBOXYLIC ESTER HYDROLASE"/>
    <property type="match status" value="1"/>
</dbReference>
<keyword evidence="3 5" id="KW-0378">Hydrolase</keyword>
<keyword evidence="2 5" id="KW-0732">Signal</keyword>
<evidence type="ECO:0000313" key="7">
    <source>
        <dbReference type="Proteomes" id="UP000297777"/>
    </source>
</evidence>
<dbReference type="EMBL" id="PQXH01000389">
    <property type="protein sequence ID" value="TGO06925.1"/>
    <property type="molecule type" value="Genomic_DNA"/>
</dbReference>
<dbReference type="OrthoDB" id="5418677at2759"/>
<dbReference type="EC" id="3.1.1.-" evidence="5"/>
<reference evidence="6 7" key="1">
    <citation type="submission" date="2017-12" db="EMBL/GenBank/DDBJ databases">
        <title>Comparative genomics of Botrytis spp.</title>
        <authorList>
            <person name="Valero-Jimenez C.A."/>
            <person name="Tapia P."/>
            <person name="Veloso J."/>
            <person name="Silva-Moreno E."/>
            <person name="Staats M."/>
            <person name="Valdes J.H."/>
            <person name="Van Kan J.A.L."/>
        </authorList>
    </citation>
    <scope>NUCLEOTIDE SEQUENCE [LARGE SCALE GENOMIC DNA]</scope>
    <source>
        <strain evidence="6 7">Bt9001</strain>
    </source>
</reference>
<name>A0A4Z1E496_9HELO</name>
<evidence type="ECO:0000256" key="4">
    <source>
        <dbReference type="ARBA" id="ARBA00023157"/>
    </source>
</evidence>
<dbReference type="Pfam" id="PF07519">
    <property type="entry name" value="Tannase"/>
    <property type="match status" value="1"/>
</dbReference>
<sequence>MRQSSRTAIAALAVTVNAASLSDVCTVSNVQAAIHANGTLLGIDLIPSAVQRALSTMHLLGNKVIIKYTFPSPFHIENHFYIAGGGGYSLSSDATGGLAYGAVGGATDAGYDAFDYSYDEVVLFGNGSINWDATYMFGYQALGEMTQVGKTLTKGSYGLSADTKVYIYYKGCSDGGREGISQVQSTISSSLGFGFSKCAQGNTTSTTPAQNETVTAEGVAFAQAIYDGLHNSDNKRAYLS</sequence>
<accession>A0A4Z1E496</accession>
<comment type="caution">
    <text evidence="6">The sequence shown here is derived from an EMBL/GenBank/DDBJ whole genome shotgun (WGS) entry which is preliminary data.</text>
</comment>
<evidence type="ECO:0000256" key="3">
    <source>
        <dbReference type="ARBA" id="ARBA00022801"/>
    </source>
</evidence>
<dbReference type="Proteomes" id="UP000297777">
    <property type="component" value="Unassembled WGS sequence"/>
</dbReference>
<dbReference type="PANTHER" id="PTHR33938">
    <property type="entry name" value="FERULOYL ESTERASE B-RELATED"/>
    <property type="match status" value="1"/>
</dbReference>
<evidence type="ECO:0000256" key="1">
    <source>
        <dbReference type="ARBA" id="ARBA00022487"/>
    </source>
</evidence>
<feature type="signal peptide" evidence="5">
    <location>
        <begin position="1"/>
        <end position="18"/>
    </location>
</feature>
<feature type="chain" id="PRO_5021512930" description="Carboxylic ester hydrolase" evidence="5">
    <location>
        <begin position="19"/>
        <end position="240"/>
    </location>
</feature>
<evidence type="ECO:0000313" key="6">
    <source>
        <dbReference type="EMBL" id="TGO06925.1"/>
    </source>
</evidence>
<comment type="similarity">
    <text evidence="5">Belongs to the tannase family.</text>
</comment>
<dbReference type="AlphaFoldDB" id="A0A4Z1E496"/>
<proteinExistence type="inferred from homology"/>
<evidence type="ECO:0000256" key="2">
    <source>
        <dbReference type="ARBA" id="ARBA00022729"/>
    </source>
</evidence>
<protein>
    <recommendedName>
        <fullName evidence="5">Carboxylic ester hydrolase</fullName>
        <ecNumber evidence="5">3.1.1.-</ecNumber>
    </recommendedName>
</protein>
<organism evidence="6 7">
    <name type="scientific">Botrytis tulipae</name>
    <dbReference type="NCBI Taxonomy" id="87230"/>
    <lineage>
        <taxon>Eukaryota</taxon>
        <taxon>Fungi</taxon>
        <taxon>Dikarya</taxon>
        <taxon>Ascomycota</taxon>
        <taxon>Pezizomycotina</taxon>
        <taxon>Leotiomycetes</taxon>
        <taxon>Helotiales</taxon>
        <taxon>Sclerotiniaceae</taxon>
        <taxon>Botrytis</taxon>
    </lineage>
</organism>
<keyword evidence="7" id="KW-1185">Reference proteome</keyword>
<dbReference type="GO" id="GO:0052689">
    <property type="term" value="F:carboxylic ester hydrolase activity"/>
    <property type="evidence" value="ECO:0007669"/>
    <property type="project" value="UniProtKB-KW"/>
</dbReference>
<dbReference type="InterPro" id="IPR011118">
    <property type="entry name" value="Tannase/feruloyl_esterase"/>
</dbReference>
<keyword evidence="1" id="KW-0719">Serine esterase</keyword>
<keyword evidence="4" id="KW-1015">Disulfide bond</keyword>
<gene>
    <name evidence="6" type="ORF">BTUL_0391g00040</name>
</gene>
<evidence type="ECO:0000256" key="5">
    <source>
        <dbReference type="RuleBase" id="RU361238"/>
    </source>
</evidence>